<dbReference type="GO" id="GO:2000234">
    <property type="term" value="P:positive regulation of rRNA processing"/>
    <property type="evidence" value="ECO:0007669"/>
    <property type="project" value="TreeGrafter"/>
</dbReference>
<dbReference type="GO" id="GO:0003723">
    <property type="term" value="F:RNA binding"/>
    <property type="evidence" value="ECO:0007669"/>
    <property type="project" value="InterPro"/>
</dbReference>
<feature type="repeat" description="WD" evidence="8">
    <location>
        <begin position="488"/>
        <end position="529"/>
    </location>
</feature>
<protein>
    <submittedName>
        <fullName evidence="10">NET1-associated nuclear protein 1</fullName>
    </submittedName>
</protein>
<organism evidence="10 11">
    <name type="scientific">Lithohypha guttulata</name>
    <dbReference type="NCBI Taxonomy" id="1690604"/>
    <lineage>
        <taxon>Eukaryota</taxon>
        <taxon>Fungi</taxon>
        <taxon>Dikarya</taxon>
        <taxon>Ascomycota</taxon>
        <taxon>Pezizomycotina</taxon>
        <taxon>Eurotiomycetes</taxon>
        <taxon>Chaetothyriomycetidae</taxon>
        <taxon>Chaetothyriales</taxon>
        <taxon>Trichomeriaceae</taxon>
        <taxon>Lithohypha</taxon>
    </lineage>
</organism>
<accession>A0AAN7PQE8</accession>
<keyword evidence="5" id="KW-0677">Repeat</keyword>
<dbReference type="GO" id="GO:0006364">
    <property type="term" value="P:rRNA processing"/>
    <property type="evidence" value="ECO:0007669"/>
    <property type="project" value="UniProtKB-KW"/>
</dbReference>
<dbReference type="InterPro" id="IPR015943">
    <property type="entry name" value="WD40/YVTN_repeat-like_dom_sf"/>
</dbReference>
<sequence>MPSKGKRTAVQAFGKRNATLAANARAKKSRVDEVLRPSKGESSSAAQKSVFTSTKNASTPVTQSQVKKRPAKSHEKPKAEPKERVLTAEQSSKNLSHVPGQPKETERASKSQKPSVAEQEQPTKKAALVTDKGKAKDQTSKLDEELNDKSTTLSEEPAPSEQVTIKKKRSRSRRKEQASLTKIGACVEVGLPRTTIDSGVRKEPTPIKQGRPQKSSKESGYQKRESKNENFRNPKDGPGWIISEPSGGAFIAHDPIVTPDEQFVILATKWEIQVYATKTSLLVRTIPAASGSEIVVYAQVGECVIVGLADGGVVKYNWTNGQQKWARNSVGRVTSIVSTSSTANNDGLLVINQMAEGHSKMTSLAIGKKGELLGNKKMLKHEHLILQRICFDAALGIVVVCSRTTIHVGRLGEARQNKDAPIHWQRITIRDGKVACFDAQILPQPEGSRSEHAVVDVAVGLNSGEIQIFNDVLNKGDSYGKDAHARRLHWHRSTPRTVKFSPDSNYLISGGDETVLVIWQLDTNQKQFLPHLSTPILNATVSERGSSYALLLGDNSVMILSTSDLKPFANISGLACHDSSTAPFLTGLPFPAVMHPNHSNRVLLAYSLRNSDSTLEPSEKSSNMLQTYDVAARLQLGRQALARNLAATVNLGPGGQPLKEPNVTHLQITHDGKWLVTVDQWSPADIDTNDMYLKEGEPANRDRLNECFLRFWSTNASENSTDVDVWELNTRIDEPVTITEFMGRKGILAVTTNPARLQVAVADSSRHIKVYSPKARIRSGVPVKDINGQQLFTWTCDKDIPVQEATQSLSPLSASLAFSEDGSVLAASWTTGTTKPRVHMIEPKSGTIAASLPHMVSNSSSSLAFCGRYLLALSAKFCIFDTVTMRRVLGVSQAEFYDPSRSRLAVDTRNGIAAMIANERDTRTPSEIVLVNVHNAGVGKLQRQLLTSHIQVLLADREQGGFVAIDRQGRTLRIAPPSSSNTARVVEKDVFAKATVRSTLENIFGSGRQEVETGDKDFDGEASTSVNEVLRAESSAQTPAPTLLFDRMARMIGSAAAKVGLV</sequence>
<evidence type="ECO:0000256" key="1">
    <source>
        <dbReference type="ARBA" id="ARBA00004604"/>
    </source>
</evidence>
<keyword evidence="7" id="KW-0539">Nucleus</keyword>
<dbReference type="Pfam" id="PF23869">
    <property type="entry name" value="Beta-prop_WDR75_1st"/>
    <property type="match status" value="1"/>
</dbReference>
<feature type="region of interest" description="Disordered" evidence="9">
    <location>
        <begin position="1"/>
        <end position="179"/>
    </location>
</feature>
<comment type="caution">
    <text evidence="10">The sequence shown here is derived from an EMBL/GenBank/DDBJ whole genome shotgun (WGS) entry which is preliminary data.</text>
</comment>
<evidence type="ECO:0000256" key="5">
    <source>
        <dbReference type="ARBA" id="ARBA00022737"/>
    </source>
</evidence>
<dbReference type="PANTHER" id="PTHR44215:SF1">
    <property type="entry name" value="WD REPEAT-CONTAINING PROTEIN 75"/>
    <property type="match status" value="1"/>
</dbReference>
<feature type="compositionally biased region" description="Basic and acidic residues" evidence="9">
    <location>
        <begin position="72"/>
        <end position="86"/>
    </location>
</feature>
<dbReference type="SUPFAM" id="SSF50978">
    <property type="entry name" value="WD40 repeat-like"/>
    <property type="match status" value="1"/>
</dbReference>
<keyword evidence="2" id="KW-0690">Ribosome biogenesis</keyword>
<comment type="subcellular location">
    <subcellularLocation>
        <location evidence="1">Nucleus</location>
        <location evidence="1">Nucleolus</location>
    </subcellularLocation>
</comment>
<dbReference type="InterPro" id="IPR053826">
    <property type="entry name" value="WDR75"/>
</dbReference>
<dbReference type="InterPro" id="IPR001680">
    <property type="entry name" value="WD40_rpt"/>
</dbReference>
<feature type="compositionally biased region" description="Polar residues" evidence="9">
    <location>
        <begin position="40"/>
        <end position="65"/>
    </location>
</feature>
<evidence type="ECO:0000256" key="4">
    <source>
        <dbReference type="ARBA" id="ARBA00022574"/>
    </source>
</evidence>
<dbReference type="PANTHER" id="PTHR44215">
    <property type="entry name" value="WD REPEAT-CONTAINING PROTEIN 75"/>
    <property type="match status" value="1"/>
</dbReference>
<name>A0AAN7PQE8_9EURO</name>
<dbReference type="Proteomes" id="UP001309876">
    <property type="component" value="Unassembled WGS sequence"/>
</dbReference>
<evidence type="ECO:0000256" key="7">
    <source>
        <dbReference type="ARBA" id="ARBA00023242"/>
    </source>
</evidence>
<keyword evidence="11" id="KW-1185">Reference proteome</keyword>
<evidence type="ECO:0000313" key="11">
    <source>
        <dbReference type="Proteomes" id="UP001309876"/>
    </source>
</evidence>
<evidence type="ECO:0000256" key="6">
    <source>
        <dbReference type="ARBA" id="ARBA00023163"/>
    </source>
</evidence>
<dbReference type="SMART" id="SM00320">
    <property type="entry name" value="WD40"/>
    <property type="match status" value="2"/>
</dbReference>
<keyword evidence="4 8" id="KW-0853">WD repeat</keyword>
<dbReference type="GO" id="GO:0032040">
    <property type="term" value="C:small-subunit processome"/>
    <property type="evidence" value="ECO:0007669"/>
    <property type="project" value="InterPro"/>
</dbReference>
<keyword evidence="6" id="KW-0804">Transcription</keyword>
<dbReference type="GO" id="GO:0045943">
    <property type="term" value="P:positive regulation of transcription by RNA polymerase I"/>
    <property type="evidence" value="ECO:0007669"/>
    <property type="project" value="InterPro"/>
</dbReference>
<dbReference type="PROSITE" id="PS50294">
    <property type="entry name" value="WD_REPEATS_REGION"/>
    <property type="match status" value="1"/>
</dbReference>
<evidence type="ECO:0000256" key="8">
    <source>
        <dbReference type="PROSITE-ProRule" id="PRU00221"/>
    </source>
</evidence>
<evidence type="ECO:0000256" key="3">
    <source>
        <dbReference type="ARBA" id="ARBA00022552"/>
    </source>
</evidence>
<dbReference type="PROSITE" id="PS50082">
    <property type="entry name" value="WD_REPEATS_2"/>
    <property type="match status" value="1"/>
</dbReference>
<feature type="region of interest" description="Disordered" evidence="9">
    <location>
        <begin position="196"/>
        <end position="239"/>
    </location>
</feature>
<keyword evidence="3" id="KW-0698">rRNA processing</keyword>
<evidence type="ECO:0000256" key="9">
    <source>
        <dbReference type="SAM" id="MobiDB-lite"/>
    </source>
</evidence>
<feature type="compositionally biased region" description="Basic and acidic residues" evidence="9">
    <location>
        <begin position="29"/>
        <end position="39"/>
    </location>
</feature>
<dbReference type="AlphaFoldDB" id="A0AAN7PQE8"/>
<dbReference type="InterPro" id="IPR036322">
    <property type="entry name" value="WD40_repeat_dom_sf"/>
</dbReference>
<feature type="compositionally biased region" description="Basic and acidic residues" evidence="9">
    <location>
        <begin position="131"/>
        <end position="148"/>
    </location>
</feature>
<proteinExistence type="predicted"/>
<dbReference type="Gene3D" id="2.130.10.10">
    <property type="entry name" value="YVTN repeat-like/Quinoprotein amine dehydrogenase"/>
    <property type="match status" value="2"/>
</dbReference>
<gene>
    <name evidence="10" type="primary">NAN1</name>
    <name evidence="10" type="ORF">LTR05_008475</name>
</gene>
<evidence type="ECO:0000256" key="2">
    <source>
        <dbReference type="ARBA" id="ARBA00022517"/>
    </source>
</evidence>
<reference evidence="10 11" key="1">
    <citation type="submission" date="2023-08" db="EMBL/GenBank/DDBJ databases">
        <title>Black Yeasts Isolated from many extreme environments.</title>
        <authorList>
            <person name="Coleine C."/>
            <person name="Stajich J.E."/>
            <person name="Selbmann L."/>
        </authorList>
    </citation>
    <scope>NUCLEOTIDE SEQUENCE [LARGE SCALE GENOMIC DNA]</scope>
    <source>
        <strain evidence="10 11">CCFEE 5910</strain>
    </source>
</reference>
<dbReference type="EMBL" id="JAVRRJ010000012">
    <property type="protein sequence ID" value="KAK5080770.1"/>
    <property type="molecule type" value="Genomic_DNA"/>
</dbReference>
<feature type="compositionally biased region" description="Polar residues" evidence="9">
    <location>
        <begin position="111"/>
        <end position="120"/>
    </location>
</feature>
<feature type="compositionally biased region" description="Basic and acidic residues" evidence="9">
    <location>
        <begin position="215"/>
        <end position="235"/>
    </location>
</feature>
<evidence type="ECO:0000313" key="10">
    <source>
        <dbReference type="EMBL" id="KAK5080770.1"/>
    </source>
</evidence>
<feature type="compositionally biased region" description="Basic residues" evidence="9">
    <location>
        <begin position="165"/>
        <end position="174"/>
    </location>
</feature>